<dbReference type="PANTHER" id="PTHR46401">
    <property type="entry name" value="GLYCOSYLTRANSFERASE WBBK-RELATED"/>
    <property type="match status" value="1"/>
</dbReference>
<dbReference type="InterPro" id="IPR028098">
    <property type="entry name" value="Glyco_trans_4-like_N"/>
</dbReference>
<keyword evidence="5" id="KW-1185">Reference proteome</keyword>
<dbReference type="PANTHER" id="PTHR46401:SF2">
    <property type="entry name" value="GLYCOSYLTRANSFERASE WBBK-RELATED"/>
    <property type="match status" value="1"/>
</dbReference>
<accession>A0A1Z4GLW2</accession>
<evidence type="ECO:0000313" key="4">
    <source>
        <dbReference type="EMBL" id="BAY18494.1"/>
    </source>
</evidence>
<dbReference type="Pfam" id="PF00534">
    <property type="entry name" value="Glycos_transf_1"/>
    <property type="match status" value="1"/>
</dbReference>
<dbReference type="InterPro" id="IPR001296">
    <property type="entry name" value="Glyco_trans_1"/>
</dbReference>
<dbReference type="CDD" id="cd03809">
    <property type="entry name" value="GT4_MtfB-like"/>
    <property type="match status" value="1"/>
</dbReference>
<evidence type="ECO:0000256" key="1">
    <source>
        <dbReference type="ARBA" id="ARBA00022679"/>
    </source>
</evidence>
<evidence type="ECO:0000259" key="3">
    <source>
        <dbReference type="Pfam" id="PF13439"/>
    </source>
</evidence>
<keyword evidence="1 4" id="KW-0808">Transferase</keyword>
<name>A0A1Z4GLW2_9CYAN</name>
<dbReference type="OrthoDB" id="9797829at2"/>
<dbReference type="EMBL" id="AP018174">
    <property type="protein sequence ID" value="BAY18494.1"/>
    <property type="molecule type" value="Genomic_DNA"/>
</dbReference>
<evidence type="ECO:0000313" key="5">
    <source>
        <dbReference type="Proteomes" id="UP000218287"/>
    </source>
</evidence>
<dbReference type="GO" id="GO:0009103">
    <property type="term" value="P:lipopolysaccharide biosynthetic process"/>
    <property type="evidence" value="ECO:0007669"/>
    <property type="project" value="TreeGrafter"/>
</dbReference>
<dbReference type="Proteomes" id="UP000218287">
    <property type="component" value="Chromosome"/>
</dbReference>
<dbReference type="Gene3D" id="3.40.50.2000">
    <property type="entry name" value="Glycogen Phosphorylase B"/>
    <property type="match status" value="2"/>
</dbReference>
<evidence type="ECO:0000259" key="2">
    <source>
        <dbReference type="Pfam" id="PF00534"/>
    </source>
</evidence>
<dbReference type="SUPFAM" id="SSF53756">
    <property type="entry name" value="UDP-Glycosyltransferase/glycogen phosphorylase"/>
    <property type="match status" value="1"/>
</dbReference>
<organism evidence="4 5">
    <name type="scientific">Anabaenopsis circularis NIES-21</name>
    <dbReference type="NCBI Taxonomy" id="1085406"/>
    <lineage>
        <taxon>Bacteria</taxon>
        <taxon>Bacillati</taxon>
        <taxon>Cyanobacteriota</taxon>
        <taxon>Cyanophyceae</taxon>
        <taxon>Nostocales</taxon>
        <taxon>Nodulariaceae</taxon>
        <taxon>Anabaenopsis</taxon>
    </lineage>
</organism>
<gene>
    <name evidence="4" type="ORF">NIES21_43410</name>
</gene>
<dbReference type="AlphaFoldDB" id="A0A1Z4GLW2"/>
<dbReference type="GO" id="GO:0016757">
    <property type="term" value="F:glycosyltransferase activity"/>
    <property type="evidence" value="ECO:0007669"/>
    <property type="project" value="InterPro"/>
</dbReference>
<proteinExistence type="predicted"/>
<protein>
    <submittedName>
        <fullName evidence="4">Group 1 glycosyl transferase</fullName>
    </submittedName>
</protein>
<feature type="domain" description="Glycosyl transferase family 1" evidence="2">
    <location>
        <begin position="186"/>
        <end position="345"/>
    </location>
</feature>
<feature type="domain" description="Glycosyltransferase subfamily 4-like N-terminal" evidence="3">
    <location>
        <begin position="21"/>
        <end position="174"/>
    </location>
</feature>
<dbReference type="Pfam" id="PF13439">
    <property type="entry name" value="Glyco_transf_4"/>
    <property type="match status" value="1"/>
</dbReference>
<sequence length="370" mass="42101">MRLGIKFSPPTKIKSGSAYTFATNLIPVLYKQNPDLKIFTASPQVFSELEGLFINYTENPFWQSSPTKKIATWLYQQATLEHQLIQEKVDTLYCPFNYESLLWTRKIPQVITVHDLIPLMWQEDFKATSTLWKYLYIPAIKNAKAIITESENTKRDILKFCNISHEKIFVIPIGFTFKEIKSEDCSYKQEPYILYVCSTHYPYKNLPKLFTAYQAIHHNIPHKLVIVGKSIARFTPQIKAQISELGLSEKIVLRENLSDTELAIIYKNADLFVYPSLYEGFGIPPLEAMSYGVPVIASGVASIPEVCGDAALYIEPHSVESIADGIVKGLTDSDLRQKLKIAGQERVKLFNWETSAEKILEVCQIVSQST</sequence>
<reference evidence="4 5" key="1">
    <citation type="submission" date="2017-06" db="EMBL/GenBank/DDBJ databases">
        <title>Genome sequencing of cyanobaciteial culture collection at National Institute for Environmental Studies (NIES).</title>
        <authorList>
            <person name="Hirose Y."/>
            <person name="Shimura Y."/>
            <person name="Fujisawa T."/>
            <person name="Nakamura Y."/>
            <person name="Kawachi M."/>
        </authorList>
    </citation>
    <scope>NUCLEOTIDE SEQUENCE [LARGE SCALE GENOMIC DNA]</scope>
    <source>
        <strain evidence="4 5">NIES-21</strain>
    </source>
</reference>